<keyword evidence="4" id="KW-0255">Endonuclease</keyword>
<keyword evidence="2" id="KW-0540">Nuclease</keyword>
<dbReference type="OrthoDB" id="441446at2759"/>
<keyword evidence="8" id="KW-0732">Signal</keyword>
<evidence type="ECO:0000256" key="8">
    <source>
        <dbReference type="SAM" id="SignalP"/>
    </source>
</evidence>
<dbReference type="Gene3D" id="1.10.575.10">
    <property type="entry name" value="P1 Nuclease"/>
    <property type="match status" value="1"/>
</dbReference>
<dbReference type="PANTHER" id="PTHR33146:SF26">
    <property type="entry name" value="ENDONUCLEASE 4"/>
    <property type="match status" value="1"/>
</dbReference>
<keyword evidence="7" id="KW-0325">Glycoprotein</keyword>
<dbReference type="Pfam" id="PF02265">
    <property type="entry name" value="S1-P1_nuclease"/>
    <property type="match status" value="1"/>
</dbReference>
<dbReference type="AlphaFoldDB" id="A0A1Y2HRM2"/>
<accession>A0A1Y2HRM2</accession>
<evidence type="ECO:0000313" key="9">
    <source>
        <dbReference type="EMBL" id="ORZ37238.1"/>
    </source>
</evidence>
<dbReference type="GO" id="GO:0004519">
    <property type="term" value="F:endonuclease activity"/>
    <property type="evidence" value="ECO:0007669"/>
    <property type="project" value="UniProtKB-KW"/>
</dbReference>
<dbReference type="InterPro" id="IPR003154">
    <property type="entry name" value="S1/P1nuclease"/>
</dbReference>
<organism evidence="9 10">
    <name type="scientific">Catenaria anguillulae PL171</name>
    <dbReference type="NCBI Taxonomy" id="765915"/>
    <lineage>
        <taxon>Eukaryota</taxon>
        <taxon>Fungi</taxon>
        <taxon>Fungi incertae sedis</taxon>
        <taxon>Blastocladiomycota</taxon>
        <taxon>Blastocladiomycetes</taxon>
        <taxon>Blastocladiales</taxon>
        <taxon>Catenariaceae</taxon>
        <taxon>Catenaria</taxon>
    </lineage>
</organism>
<comment type="similarity">
    <text evidence="1">Belongs to the nuclease type I family.</text>
</comment>
<evidence type="ECO:0000256" key="7">
    <source>
        <dbReference type="ARBA" id="ARBA00023180"/>
    </source>
</evidence>
<dbReference type="PANTHER" id="PTHR33146">
    <property type="entry name" value="ENDONUCLEASE 4"/>
    <property type="match status" value="1"/>
</dbReference>
<evidence type="ECO:0000256" key="4">
    <source>
        <dbReference type="ARBA" id="ARBA00022759"/>
    </source>
</evidence>
<reference evidence="9 10" key="1">
    <citation type="submission" date="2016-07" db="EMBL/GenBank/DDBJ databases">
        <title>Pervasive Adenine N6-methylation of Active Genes in Fungi.</title>
        <authorList>
            <consortium name="DOE Joint Genome Institute"/>
            <person name="Mondo S.J."/>
            <person name="Dannebaum R.O."/>
            <person name="Kuo R.C."/>
            <person name="Labutti K."/>
            <person name="Haridas S."/>
            <person name="Kuo A."/>
            <person name="Salamov A."/>
            <person name="Ahrendt S.R."/>
            <person name="Lipzen A."/>
            <person name="Sullivan W."/>
            <person name="Andreopoulos W.B."/>
            <person name="Clum A."/>
            <person name="Lindquist E."/>
            <person name="Daum C."/>
            <person name="Ramamoorthy G.K."/>
            <person name="Gryganskyi A."/>
            <person name="Culley D."/>
            <person name="Magnuson J.K."/>
            <person name="James T.Y."/>
            <person name="O'Malley M.A."/>
            <person name="Stajich J.E."/>
            <person name="Spatafora J.W."/>
            <person name="Visel A."/>
            <person name="Grigoriev I.V."/>
        </authorList>
    </citation>
    <scope>NUCLEOTIDE SEQUENCE [LARGE SCALE GENOMIC DNA]</scope>
    <source>
        <strain evidence="9 10">PL171</strain>
    </source>
</reference>
<sequence length="287" mass="30670">MSVKILSALSLLALIAAVAQPAEAWGREGHRAAATIAYGQLTPKAKAAVDALVPSMGTDFVSLSTWADDIRSQRRNTGGWHFVNAEDDPLNGKCGILNYPADCPADGCVVAAIAKAAWPLPNIDIKMKAEALAFILHFVGDVSQPLHASKYGRGSNDVKVIFDNDTKANLHAVWDGHIIRKTIATEYGNDWNAWVNGLLALPVKAEELVGVTCAKNVKGSNIDLVSACAVEWANDSEKHVCLSVYQPGFQPNTQLGGAYYDAVKRAVDTQVLKAGMRLGAFLNALFA</sequence>
<dbReference type="EMBL" id="MCFL01000013">
    <property type="protein sequence ID" value="ORZ37238.1"/>
    <property type="molecule type" value="Genomic_DNA"/>
</dbReference>
<dbReference type="SUPFAM" id="SSF48537">
    <property type="entry name" value="Phospholipase C/P1 nuclease"/>
    <property type="match status" value="1"/>
</dbReference>
<dbReference type="GO" id="GO:0006308">
    <property type="term" value="P:DNA catabolic process"/>
    <property type="evidence" value="ECO:0007669"/>
    <property type="project" value="InterPro"/>
</dbReference>
<dbReference type="CDD" id="cd11010">
    <property type="entry name" value="S1-P1_nuclease"/>
    <property type="match status" value="1"/>
</dbReference>
<proteinExistence type="inferred from homology"/>
<dbReference type="GO" id="GO:0046872">
    <property type="term" value="F:metal ion binding"/>
    <property type="evidence" value="ECO:0007669"/>
    <property type="project" value="UniProtKB-KW"/>
</dbReference>
<evidence type="ECO:0000313" key="10">
    <source>
        <dbReference type="Proteomes" id="UP000193411"/>
    </source>
</evidence>
<name>A0A1Y2HRM2_9FUNG</name>
<dbReference type="InterPro" id="IPR008947">
    <property type="entry name" value="PLipase_C/P1_nuclease_dom_sf"/>
</dbReference>
<keyword evidence="5" id="KW-0378">Hydrolase</keyword>
<protein>
    <submittedName>
        <fullName evidence="9">S1/P1 nuclease</fullName>
    </submittedName>
</protein>
<keyword evidence="10" id="KW-1185">Reference proteome</keyword>
<dbReference type="Proteomes" id="UP000193411">
    <property type="component" value="Unassembled WGS sequence"/>
</dbReference>
<dbReference type="GO" id="GO:0016788">
    <property type="term" value="F:hydrolase activity, acting on ester bonds"/>
    <property type="evidence" value="ECO:0007669"/>
    <property type="project" value="InterPro"/>
</dbReference>
<gene>
    <name evidence="9" type="ORF">BCR44DRAFT_120796</name>
</gene>
<evidence type="ECO:0000256" key="6">
    <source>
        <dbReference type="ARBA" id="ARBA00023157"/>
    </source>
</evidence>
<comment type="caution">
    <text evidence="9">The sequence shown here is derived from an EMBL/GenBank/DDBJ whole genome shotgun (WGS) entry which is preliminary data.</text>
</comment>
<dbReference type="GO" id="GO:0003676">
    <property type="term" value="F:nucleic acid binding"/>
    <property type="evidence" value="ECO:0007669"/>
    <property type="project" value="InterPro"/>
</dbReference>
<evidence type="ECO:0000256" key="1">
    <source>
        <dbReference type="ARBA" id="ARBA00009547"/>
    </source>
</evidence>
<evidence type="ECO:0000256" key="5">
    <source>
        <dbReference type="ARBA" id="ARBA00022801"/>
    </source>
</evidence>
<feature type="chain" id="PRO_5013050681" evidence="8">
    <location>
        <begin position="25"/>
        <end position="287"/>
    </location>
</feature>
<dbReference type="STRING" id="765915.A0A1Y2HRM2"/>
<evidence type="ECO:0000256" key="2">
    <source>
        <dbReference type="ARBA" id="ARBA00022722"/>
    </source>
</evidence>
<feature type="signal peptide" evidence="8">
    <location>
        <begin position="1"/>
        <end position="24"/>
    </location>
</feature>
<keyword evidence="3" id="KW-0479">Metal-binding</keyword>
<evidence type="ECO:0000256" key="3">
    <source>
        <dbReference type="ARBA" id="ARBA00022723"/>
    </source>
</evidence>
<keyword evidence="6" id="KW-1015">Disulfide bond</keyword>